<evidence type="ECO:0000313" key="3">
    <source>
        <dbReference type="EMBL" id="GAA3556021.1"/>
    </source>
</evidence>
<keyword evidence="2" id="KW-1133">Transmembrane helix</keyword>
<evidence type="ECO:0000256" key="2">
    <source>
        <dbReference type="SAM" id="Phobius"/>
    </source>
</evidence>
<dbReference type="RefSeq" id="WP_204912043.1">
    <property type="nucleotide sequence ID" value="NZ_BAAAYR010000001.1"/>
</dbReference>
<organism evidence="3 4">
    <name type="scientific">Microlunatus spumicola</name>
    <dbReference type="NCBI Taxonomy" id="81499"/>
    <lineage>
        <taxon>Bacteria</taxon>
        <taxon>Bacillati</taxon>
        <taxon>Actinomycetota</taxon>
        <taxon>Actinomycetes</taxon>
        <taxon>Propionibacteriales</taxon>
        <taxon>Propionibacteriaceae</taxon>
        <taxon>Microlunatus</taxon>
    </lineage>
</organism>
<dbReference type="Proteomes" id="UP001500767">
    <property type="component" value="Unassembled WGS sequence"/>
</dbReference>
<keyword evidence="4" id="KW-1185">Reference proteome</keyword>
<name>A0ABP6WYC0_9ACTN</name>
<evidence type="ECO:0008006" key="5">
    <source>
        <dbReference type="Google" id="ProtNLM"/>
    </source>
</evidence>
<evidence type="ECO:0000256" key="1">
    <source>
        <dbReference type="SAM" id="MobiDB-lite"/>
    </source>
</evidence>
<keyword evidence="2" id="KW-0812">Transmembrane</keyword>
<dbReference type="InterPro" id="IPR021449">
    <property type="entry name" value="DUF3099"/>
</dbReference>
<accession>A0ABP6WYC0</accession>
<dbReference type="EMBL" id="BAAAYR010000001">
    <property type="protein sequence ID" value="GAA3556021.1"/>
    <property type="molecule type" value="Genomic_DNA"/>
</dbReference>
<dbReference type="Pfam" id="PF11298">
    <property type="entry name" value="DUF3099"/>
    <property type="match status" value="1"/>
</dbReference>
<evidence type="ECO:0000313" key="4">
    <source>
        <dbReference type="Proteomes" id="UP001500767"/>
    </source>
</evidence>
<sequence length="118" mass="12726">MSAHPTTSSITTARAGASVDTSQRIRRYTITMAFRTACFILAVTVAHGWLQWVMFAGAVFLPYMGVLLANQANETGLRKPTASAPEDARQLTTGPEPEYVEGVVIEDEGERLAGTPRA</sequence>
<reference evidence="4" key="1">
    <citation type="journal article" date="2019" name="Int. J. Syst. Evol. Microbiol.">
        <title>The Global Catalogue of Microorganisms (GCM) 10K type strain sequencing project: providing services to taxonomists for standard genome sequencing and annotation.</title>
        <authorList>
            <consortium name="The Broad Institute Genomics Platform"/>
            <consortium name="The Broad Institute Genome Sequencing Center for Infectious Disease"/>
            <person name="Wu L."/>
            <person name="Ma J."/>
        </authorList>
    </citation>
    <scope>NUCLEOTIDE SEQUENCE [LARGE SCALE GENOMIC DNA]</scope>
    <source>
        <strain evidence="4">JCM 16540</strain>
    </source>
</reference>
<feature type="region of interest" description="Disordered" evidence="1">
    <location>
        <begin position="76"/>
        <end position="97"/>
    </location>
</feature>
<gene>
    <name evidence="3" type="ORF">GCM10022197_09000</name>
</gene>
<keyword evidence="2" id="KW-0472">Membrane</keyword>
<protein>
    <recommendedName>
        <fullName evidence="5">DUF3099 domain-containing protein</fullName>
    </recommendedName>
</protein>
<comment type="caution">
    <text evidence="3">The sequence shown here is derived from an EMBL/GenBank/DDBJ whole genome shotgun (WGS) entry which is preliminary data.</text>
</comment>
<feature type="transmembrane region" description="Helical" evidence="2">
    <location>
        <begin position="28"/>
        <end position="46"/>
    </location>
</feature>
<proteinExistence type="predicted"/>